<dbReference type="EMBL" id="NRRU01000002">
    <property type="protein sequence ID" value="MBK1711378.1"/>
    <property type="molecule type" value="Genomic_DNA"/>
</dbReference>
<dbReference type="Proteomes" id="UP001041814">
    <property type="component" value="Unassembled WGS sequence"/>
</dbReference>
<gene>
    <name evidence="1" type="ORF">CKO43_01120</name>
</gene>
<protein>
    <submittedName>
        <fullName evidence="1">Uncharacterized protein</fullName>
    </submittedName>
</protein>
<sequence length="66" mass="7423">MPAGHVGPVMLPGTNREIWWTGRVAIGLRYEPPAPREPISRSAAWVQSLMLAWSRRQGQRRSARTA</sequence>
<evidence type="ECO:0000313" key="2">
    <source>
        <dbReference type="Proteomes" id="UP001041814"/>
    </source>
</evidence>
<organism evidence="1 2">
    <name type="scientific">Rubrivivax gelatinosus</name>
    <name type="common">Rhodocyclus gelatinosus</name>
    <name type="synonym">Rhodopseudomonas gelatinosa</name>
    <dbReference type="NCBI Taxonomy" id="28068"/>
    <lineage>
        <taxon>Bacteria</taxon>
        <taxon>Pseudomonadati</taxon>
        <taxon>Pseudomonadota</taxon>
        <taxon>Betaproteobacteria</taxon>
        <taxon>Burkholderiales</taxon>
        <taxon>Sphaerotilaceae</taxon>
        <taxon>Rubrivivax</taxon>
    </lineage>
</organism>
<comment type="caution">
    <text evidence="1">The sequence shown here is derived from an EMBL/GenBank/DDBJ whole genome shotgun (WGS) entry which is preliminary data.</text>
</comment>
<accession>A0ABS1DPI9</accession>
<evidence type="ECO:0000313" key="1">
    <source>
        <dbReference type="EMBL" id="MBK1711378.1"/>
    </source>
</evidence>
<proteinExistence type="predicted"/>
<keyword evidence="2" id="KW-1185">Reference proteome</keyword>
<reference evidence="1" key="1">
    <citation type="submission" date="2017-08" db="EMBL/GenBank/DDBJ databases">
        <authorList>
            <person name="Imhoff J.F."/>
            <person name="Rahn T."/>
            <person name="Kuenzel S."/>
            <person name="Neulinger S.C."/>
        </authorList>
    </citation>
    <scope>NUCLEOTIDE SEQUENCE</scope>
    <source>
        <strain evidence="1">IM 151</strain>
    </source>
</reference>
<name>A0ABS1DPI9_RUBGE</name>
<reference evidence="1" key="2">
    <citation type="journal article" date="2020" name="Microorganisms">
        <title>Osmotic Adaptation and Compatible Solute Biosynthesis of Phototrophic Bacteria as Revealed from Genome Analyses.</title>
        <authorList>
            <person name="Imhoff J.F."/>
            <person name="Rahn T."/>
            <person name="Kunzel S."/>
            <person name="Keller A."/>
            <person name="Neulinger S.C."/>
        </authorList>
    </citation>
    <scope>NUCLEOTIDE SEQUENCE</scope>
    <source>
        <strain evidence="1">IM 151</strain>
    </source>
</reference>